<evidence type="ECO:0000313" key="1">
    <source>
        <dbReference type="EMBL" id="XAM19052.1"/>
    </source>
</evidence>
<evidence type="ECO:0000313" key="2">
    <source>
        <dbReference type="Proteomes" id="UP001434737"/>
    </source>
</evidence>
<keyword evidence="2" id="KW-1185">Reference proteome</keyword>
<name>A0ABZ3FA94_9HELI</name>
<dbReference type="Proteomes" id="UP001434737">
    <property type="component" value="Chromosome"/>
</dbReference>
<gene>
    <name evidence="1" type="ORF">V3I05_05095</name>
</gene>
<accession>A0ABZ3FA94</accession>
<reference evidence="1 2" key="1">
    <citation type="submission" date="2024-02" db="EMBL/GenBank/DDBJ databases">
        <title>Genome and pathogenicity analysis of Helicobacter mastomyrinus isolated from mice.</title>
        <authorList>
            <person name="Zhu L."/>
        </authorList>
    </citation>
    <scope>NUCLEOTIDE SEQUENCE [LARGE SCALE GENOMIC DNA]</scope>
    <source>
        <strain evidence="1 2">Hm-17</strain>
    </source>
</reference>
<protein>
    <submittedName>
        <fullName evidence="1">Uncharacterized protein</fullName>
    </submittedName>
</protein>
<dbReference type="RefSeq" id="WP_295701091.1">
    <property type="nucleotide sequence ID" value="NZ_CP145316.1"/>
</dbReference>
<proteinExistence type="predicted"/>
<sequence length="53" mass="6251">MGIDNDDGSKMSPVIIKDAVQREISIKSFSYSAYKRRTKWEEFKFYCNVALQR</sequence>
<dbReference type="EMBL" id="CP145316">
    <property type="protein sequence ID" value="XAM19052.1"/>
    <property type="molecule type" value="Genomic_DNA"/>
</dbReference>
<organism evidence="1 2">
    <name type="scientific">Helicobacter mastomyrinus</name>
    <dbReference type="NCBI Taxonomy" id="287948"/>
    <lineage>
        <taxon>Bacteria</taxon>
        <taxon>Pseudomonadati</taxon>
        <taxon>Campylobacterota</taxon>
        <taxon>Epsilonproteobacteria</taxon>
        <taxon>Campylobacterales</taxon>
        <taxon>Helicobacteraceae</taxon>
        <taxon>Helicobacter</taxon>
    </lineage>
</organism>